<dbReference type="GO" id="GO:0003824">
    <property type="term" value="F:catalytic activity"/>
    <property type="evidence" value="ECO:0007669"/>
    <property type="project" value="InterPro"/>
</dbReference>
<dbReference type="InterPro" id="IPR000873">
    <property type="entry name" value="AMP-dep_synth/lig_dom"/>
</dbReference>
<dbReference type="Proteomes" id="UP000016860">
    <property type="component" value="Unassembled WGS sequence"/>
</dbReference>
<dbReference type="SUPFAM" id="SSF52777">
    <property type="entry name" value="CoA-dependent acyltransferases"/>
    <property type="match status" value="4"/>
</dbReference>
<dbReference type="GO" id="GO:0043041">
    <property type="term" value="P:amino acid activation for nonribosomal peptide biosynthetic process"/>
    <property type="evidence" value="ECO:0007669"/>
    <property type="project" value="TreeGrafter"/>
</dbReference>
<dbReference type="EMBL" id="ATAY01000017">
    <property type="protein sequence ID" value="EPR13633.1"/>
    <property type="molecule type" value="Genomic_DNA"/>
</dbReference>
<dbReference type="GO" id="GO:0031177">
    <property type="term" value="F:phosphopantetheine binding"/>
    <property type="evidence" value="ECO:0007669"/>
    <property type="project" value="InterPro"/>
</dbReference>
<dbReference type="InterPro" id="IPR023213">
    <property type="entry name" value="CAT-like_dom_sf"/>
</dbReference>
<evidence type="ECO:0000256" key="1">
    <source>
        <dbReference type="ARBA" id="ARBA00001957"/>
    </source>
</evidence>
<dbReference type="Pfam" id="PF00550">
    <property type="entry name" value="PP-binding"/>
    <property type="match status" value="2"/>
</dbReference>
<dbReference type="CDD" id="cd19531">
    <property type="entry name" value="LCL_NRPS-like"/>
    <property type="match status" value="1"/>
</dbReference>
<dbReference type="PROSITE" id="PS50075">
    <property type="entry name" value="CARRIER"/>
    <property type="match status" value="2"/>
</dbReference>
<dbReference type="FunFam" id="3.30.300.30:FF:000010">
    <property type="entry name" value="Enterobactin synthetase component F"/>
    <property type="match status" value="1"/>
</dbReference>
<keyword evidence="4" id="KW-0597">Phosphoprotein</keyword>
<comment type="caution">
    <text evidence="6">The sequence shown here is derived from an EMBL/GenBank/DDBJ whole genome shotgun (WGS) entry which is preliminary data.</text>
</comment>
<dbReference type="InterPro" id="IPR001242">
    <property type="entry name" value="Condensation_dom"/>
</dbReference>
<dbReference type="PANTHER" id="PTHR45527">
    <property type="entry name" value="NONRIBOSOMAL PEPTIDE SYNTHETASE"/>
    <property type="match status" value="1"/>
</dbReference>
<dbReference type="SUPFAM" id="SSF47336">
    <property type="entry name" value="ACP-like"/>
    <property type="match status" value="2"/>
</dbReference>
<organism evidence="6 7">
    <name type="scientific">Ruminiclostridium papyrosolvens C7</name>
    <dbReference type="NCBI Taxonomy" id="1330534"/>
    <lineage>
        <taxon>Bacteria</taxon>
        <taxon>Bacillati</taxon>
        <taxon>Bacillota</taxon>
        <taxon>Clostridia</taxon>
        <taxon>Eubacteriales</taxon>
        <taxon>Oscillospiraceae</taxon>
        <taxon>Ruminiclostridium</taxon>
    </lineage>
</organism>
<evidence type="ECO:0000256" key="4">
    <source>
        <dbReference type="ARBA" id="ARBA00022553"/>
    </source>
</evidence>
<dbReference type="InterPro" id="IPR010071">
    <property type="entry name" value="AA_adenyl_dom"/>
</dbReference>
<reference evidence="6 7" key="1">
    <citation type="journal article" date="2013" name="Genome Announc.">
        <title>Draft Genome Sequence of the Cellulolytic Bacterium Clostridium papyrosolvens C7 (ATCC 700395).</title>
        <authorList>
            <person name="Zepeda V."/>
            <person name="Dassa B."/>
            <person name="Borovok I."/>
            <person name="Lamed R."/>
            <person name="Bayer E.A."/>
            <person name="Cate J.H."/>
        </authorList>
    </citation>
    <scope>NUCLEOTIDE SEQUENCE [LARGE SCALE GENOMIC DNA]</scope>
    <source>
        <strain evidence="6 7">C7</strain>
    </source>
</reference>
<dbReference type="Gene3D" id="3.30.559.10">
    <property type="entry name" value="Chloramphenicol acetyltransferase-like domain"/>
    <property type="match status" value="1"/>
</dbReference>
<keyword evidence="3" id="KW-0596">Phosphopantetheine</keyword>
<dbReference type="Gene3D" id="2.30.38.10">
    <property type="entry name" value="Luciferase, Domain 3"/>
    <property type="match status" value="2"/>
</dbReference>
<dbReference type="Gene3D" id="3.40.50.980">
    <property type="match status" value="4"/>
</dbReference>
<dbReference type="GO" id="GO:0008610">
    <property type="term" value="P:lipid biosynthetic process"/>
    <property type="evidence" value="ECO:0007669"/>
    <property type="project" value="UniProtKB-ARBA"/>
</dbReference>
<dbReference type="Pfam" id="PF00501">
    <property type="entry name" value="AMP-binding"/>
    <property type="match status" value="2"/>
</dbReference>
<dbReference type="FunFam" id="1.10.1200.10:FF:000005">
    <property type="entry name" value="Nonribosomal peptide synthetase 1"/>
    <property type="match status" value="1"/>
</dbReference>
<dbReference type="Pfam" id="PF00668">
    <property type="entry name" value="Condensation"/>
    <property type="match status" value="2"/>
</dbReference>
<dbReference type="InterPro" id="IPR045851">
    <property type="entry name" value="AMP-bd_C_sf"/>
</dbReference>
<name>U4R509_9FIRM</name>
<dbReference type="Pfam" id="PF13193">
    <property type="entry name" value="AMP-binding_C"/>
    <property type="match status" value="2"/>
</dbReference>
<dbReference type="InterPro" id="IPR020806">
    <property type="entry name" value="PKS_PP-bd"/>
</dbReference>
<dbReference type="PROSITE" id="PS00455">
    <property type="entry name" value="AMP_BINDING"/>
    <property type="match status" value="2"/>
</dbReference>
<evidence type="ECO:0000256" key="2">
    <source>
        <dbReference type="ARBA" id="ARBA00006432"/>
    </source>
</evidence>
<feature type="domain" description="Carrier" evidence="5">
    <location>
        <begin position="768"/>
        <end position="845"/>
    </location>
</feature>
<sequence length="2088" mass="239241">MNDNRIFETTEFENAKEYWLKKLEALSVETEIIAESPRSARYESCTGSFDLSGKVYEKLLQISKGNDLSMFVILLECFKILFYKTSGISDISIAVPVYKKADCRFNKYVVIRDFIKGGLSAKDLLLSLKQTVTEAYKYQYYPVDRIINEIDHEKTDCITRYLFMMEDIHDLELLNDIKRNSIHNDIAVAVKRDIEKLSVSIVYNSIIYTDGTISAIFNSFSNILSQMLDDLNIYIKDIELVNETEKNNILECLSGNMRQDQKELTLIDLVDKQVKKTPDKTALKFVSFSGDKESSITYNSLYGKSNHMAEVLNSNGYGKGHIIGIIGDRTIETVISMLAVLQAGACFLVLNPNLPKDRLEYIIKDSNIQVLLITTQQKTGIDFKGTVIELSDYEYIPELSIENKKEVEPGDLAYIIYTSGSTGNPKGVLIEHKSIVNTIIWRKNCYSFDQQDVILQIPSFSFDSSIEDLFTPLSSGASIILIEEEHKLNIEHLKRVLLNNPVTHFLITPSYYKLFLSQLKDYLTSLRVVTVAGESFSTDLVSQHFKAFGNVRLINEYGPTENSVCSTFFELKEGCQKVLIGKPIDNVKCLILNHEGKLNPVAIPGELCLAGIGLARGYMNNLSLTQERFVNSSYIEGKRIYRTGDIAVCEGDGNIRFLGRIDHQIKIRGYRIELGEIEAQIRNFQGIKDAVAVVKEDSNKEKILTAFITSDIRIYTNKLKEFLSGFLPYYMVPEQITQIEEIPLTQHGKIDRKALLKISHNDRREVILPENSLERKLVDLWEEVLDRDKSEISVVESFFELGGHSLSAVILIERLKKEFNQDIQLLDFIQKSSIRDTATYITESKQEDYIKILPARPKEYYPLSSAQKRFYLLQSIEPDSTAHNMPIVVEIEGEVHRDKLEDTFTKMIERHEVLRTSFEVIGQSPMQKVHNNFSFSMEYYEESEEGSNEIVTNFVKPFRLDCAPLIRACLIKIKAKKYIFCVDMHHIVSDGVSTEIFINEFSEIYSDKDLEPLKLTYKDYVEWQQCNEYKNRIKNQEEYWHGKFDGDIPAVNLPYDFIRPGKQSFEGASLSFEIDSHATNGLKNLALSENATLFVVLLSIYEVFIYKITNQDDIVVGTATAGRNHTDLQNIIGNFVNILALRNRINSDMSFREFLGLVKKETFEAFQNQDYQFDDLVDMISVKRDSSRNPIFDIMFILHNMKRGDVENPEFDIRAYNFINKKAQVDLKLQGTEDNNSLKMEFEYCTMLFKETTIQRFIDIYIYVLTQASHNPELKLKDFEIIPEQEKYKMLSEIHQTSVSFPPYRTFTEIFNEQVEKYPERIAIICKNEEITYGELNSKANSLACYLQSRGLKKEETCCILVDRSVEMMIAILAVLKAGGAYVPVDTRYPLDRISRIISQSKARLLITEDKVSDRFDFSEANLEIINIFDNKYFTGEQIYRETDIERNNLAYLIFTSGSTGNPKGVYIEHGNLINFVQAMKERIEFSCENRFLALASVSFDLSVSELLLPLAHGASIVIATNEEQQDPGVLISIIIEKNVDLLHLTPSRLKMLLDFEGSSLIWDRVKLLAVGGEALPGNLLISLKQKYKNKVYNMYGPTEATVWATSKDLTCDDVVTIGKPLPNIEVFVVNQFKQLLPVGVPGELAIGGKNTGRGYTDIIETERKFSRNKFNQTADDRIYYTGDMARILENGEIEYLGRGDNQVKLRGYRIELEEIENQLLNHSLINQAVVIPWEGKNSNRYLCAYVVGEKAIKIQELKDFLAKKLPEYMIPSYIVQLDKIPLSQNGKLDRKALPEPGGDLLTQTEYVAPKNETEDRLVNIWHEVLGTERIGVEDNFFEIGGNSMLLIQVHSMINSVYPSKVSVADLFTYPTISKLTELILKKKADKKKVHIKTVKFPEDYFRTDDSPVEHSTFVFKIPEALKEKLSRLAGLKNIEVQYILLTAYMYLLHEITEEDEISANILREPKVLDGVRGLDIDMSEISSIENLLLTVYEKCTGDEALYTYNLDDRDIFELSRDNYSIASSFSFADYKLENLSDIYDVILKVNNSDEEIDFICIYNHHRLRQEKVMEMIKTYIRVIEALTENIN</sequence>
<dbReference type="SUPFAM" id="SSF56801">
    <property type="entry name" value="Acetyl-CoA synthetase-like"/>
    <property type="match status" value="2"/>
</dbReference>
<dbReference type="FunFam" id="3.40.50.980:FF:000001">
    <property type="entry name" value="Non-ribosomal peptide synthetase"/>
    <property type="match status" value="2"/>
</dbReference>
<evidence type="ECO:0000313" key="6">
    <source>
        <dbReference type="EMBL" id="EPR13633.1"/>
    </source>
</evidence>
<accession>U4R509</accession>
<dbReference type="GO" id="GO:0044550">
    <property type="term" value="P:secondary metabolite biosynthetic process"/>
    <property type="evidence" value="ECO:0007669"/>
    <property type="project" value="TreeGrafter"/>
</dbReference>
<feature type="domain" description="Carrier" evidence="5">
    <location>
        <begin position="1809"/>
        <end position="1884"/>
    </location>
</feature>
<evidence type="ECO:0000313" key="7">
    <source>
        <dbReference type="Proteomes" id="UP000016860"/>
    </source>
</evidence>
<evidence type="ECO:0000256" key="3">
    <source>
        <dbReference type="ARBA" id="ARBA00022450"/>
    </source>
</evidence>
<dbReference type="InterPro" id="IPR025110">
    <property type="entry name" value="AMP-bd_C"/>
</dbReference>
<dbReference type="STRING" id="1330534.L323_03285"/>
<dbReference type="PATRIC" id="fig|1330534.3.peg.655"/>
<protein>
    <recommendedName>
        <fullName evidence="5">Carrier domain-containing protein</fullName>
    </recommendedName>
</protein>
<dbReference type="NCBIfam" id="TIGR01733">
    <property type="entry name" value="AA-adenyl-dom"/>
    <property type="match status" value="2"/>
</dbReference>
<dbReference type="PANTHER" id="PTHR45527:SF1">
    <property type="entry name" value="FATTY ACID SYNTHASE"/>
    <property type="match status" value="1"/>
</dbReference>
<comment type="cofactor">
    <cofactor evidence="1">
        <name>pantetheine 4'-phosphate</name>
        <dbReference type="ChEBI" id="CHEBI:47942"/>
    </cofactor>
</comment>
<dbReference type="Gene3D" id="1.10.1200.10">
    <property type="entry name" value="ACP-like"/>
    <property type="match status" value="2"/>
</dbReference>
<dbReference type="GO" id="GO:0005737">
    <property type="term" value="C:cytoplasm"/>
    <property type="evidence" value="ECO:0007669"/>
    <property type="project" value="TreeGrafter"/>
</dbReference>
<evidence type="ECO:0000259" key="5">
    <source>
        <dbReference type="PROSITE" id="PS50075"/>
    </source>
</evidence>
<comment type="similarity">
    <text evidence="2">Belongs to the ATP-dependent AMP-binding enzyme family.</text>
</comment>
<gene>
    <name evidence="6" type="ORF">L323_03285</name>
</gene>
<dbReference type="RefSeq" id="WP_020814276.1">
    <property type="nucleotide sequence ID" value="NZ_ATAY01000017.1"/>
</dbReference>
<dbReference type="Gene3D" id="3.30.300.30">
    <property type="match status" value="2"/>
</dbReference>
<dbReference type="OrthoDB" id="51171at2"/>
<dbReference type="SMART" id="SM00823">
    <property type="entry name" value="PKS_PP"/>
    <property type="match status" value="2"/>
</dbReference>
<dbReference type="InterPro" id="IPR009081">
    <property type="entry name" value="PP-bd_ACP"/>
</dbReference>
<dbReference type="Gene3D" id="3.30.559.30">
    <property type="entry name" value="Nonribosomal peptide synthetase, condensation domain"/>
    <property type="match status" value="3"/>
</dbReference>
<dbReference type="NCBIfam" id="NF003417">
    <property type="entry name" value="PRK04813.1"/>
    <property type="match status" value="2"/>
</dbReference>
<dbReference type="InterPro" id="IPR020845">
    <property type="entry name" value="AMP-binding_CS"/>
</dbReference>
<dbReference type="InterPro" id="IPR036736">
    <property type="entry name" value="ACP-like_sf"/>
</dbReference>
<dbReference type="CDD" id="cd05930">
    <property type="entry name" value="A_NRPS"/>
    <property type="match status" value="2"/>
</dbReference>
<proteinExistence type="inferred from homology"/>